<dbReference type="Gene3D" id="1.10.8.430">
    <property type="entry name" value="Helical domain of apoptotic protease-activating factors"/>
    <property type="match status" value="1"/>
</dbReference>
<dbReference type="AlphaFoldDB" id="D1GEI9"/>
<dbReference type="EMBL" id="FJ842850">
    <property type="protein sequence ID" value="ACP30631.1"/>
    <property type="molecule type" value="Genomic_DNA"/>
</dbReference>
<feature type="domain" description="TIR" evidence="9">
    <location>
        <begin position="15"/>
        <end position="178"/>
    </location>
</feature>
<dbReference type="InterPro" id="IPR042197">
    <property type="entry name" value="Apaf_helical"/>
</dbReference>
<dbReference type="GO" id="GO:0006952">
    <property type="term" value="P:defense response"/>
    <property type="evidence" value="ECO:0007669"/>
    <property type="project" value="UniProtKB-KW"/>
</dbReference>
<dbReference type="InterPro" id="IPR011713">
    <property type="entry name" value="Leu-rich_rpt_3"/>
</dbReference>
<dbReference type="InterPro" id="IPR045344">
    <property type="entry name" value="C-JID"/>
</dbReference>
<dbReference type="SUPFAM" id="SSF52058">
    <property type="entry name" value="L domain-like"/>
    <property type="match status" value="1"/>
</dbReference>
<dbReference type="FunFam" id="3.80.10.10:FF:000386">
    <property type="entry name" value="Disease resistance protein RPS4"/>
    <property type="match status" value="1"/>
</dbReference>
<dbReference type="Gene3D" id="3.80.10.10">
    <property type="entry name" value="Ribonuclease Inhibitor"/>
    <property type="match status" value="2"/>
</dbReference>
<evidence type="ECO:0000256" key="7">
    <source>
        <dbReference type="ARBA" id="ARBA00047304"/>
    </source>
</evidence>
<proteinExistence type="predicted"/>
<dbReference type="InterPro" id="IPR058192">
    <property type="entry name" value="WHD_ROQ1-like"/>
</dbReference>
<evidence type="ECO:0000256" key="4">
    <source>
        <dbReference type="ARBA" id="ARBA00022801"/>
    </source>
</evidence>
<dbReference type="GO" id="GO:0043531">
    <property type="term" value="F:ADP binding"/>
    <property type="evidence" value="ECO:0007669"/>
    <property type="project" value="InterPro"/>
</dbReference>
<dbReference type="GO" id="GO:0061809">
    <property type="term" value="F:NAD+ nucleosidase activity, cyclic ADP-ribose generating"/>
    <property type="evidence" value="ECO:0007669"/>
    <property type="project" value="UniProtKB-EC"/>
</dbReference>
<evidence type="ECO:0000256" key="3">
    <source>
        <dbReference type="ARBA" id="ARBA00022737"/>
    </source>
</evidence>
<dbReference type="InterPro" id="IPR002182">
    <property type="entry name" value="NB-ARC"/>
</dbReference>
<evidence type="ECO:0000256" key="2">
    <source>
        <dbReference type="ARBA" id="ARBA00022614"/>
    </source>
</evidence>
<dbReference type="InterPro" id="IPR036390">
    <property type="entry name" value="WH_DNA-bd_sf"/>
</dbReference>
<dbReference type="InterPro" id="IPR032675">
    <property type="entry name" value="LRR_dom_sf"/>
</dbReference>
<dbReference type="InterPro" id="IPR035897">
    <property type="entry name" value="Toll_tir_struct_dom_sf"/>
</dbReference>
<keyword evidence="2" id="KW-0433">Leucine-rich repeat</keyword>
<dbReference type="Pfam" id="PF23282">
    <property type="entry name" value="WHD_ROQ1"/>
    <property type="match status" value="1"/>
</dbReference>
<accession>D1GEI9</accession>
<keyword evidence="6" id="KW-0520">NAD</keyword>
<evidence type="ECO:0000256" key="8">
    <source>
        <dbReference type="SAM" id="MobiDB-lite"/>
    </source>
</evidence>
<dbReference type="PANTHER" id="PTHR11017">
    <property type="entry name" value="LEUCINE-RICH REPEAT-CONTAINING PROTEIN"/>
    <property type="match status" value="1"/>
</dbReference>
<dbReference type="SMART" id="SM00255">
    <property type="entry name" value="TIR"/>
    <property type="match status" value="1"/>
</dbReference>
<name>D1GEI9_BRARP</name>
<organism evidence="10">
    <name type="scientific">Brassica rapa subsp. pekinensis</name>
    <name type="common">Chinese cabbage</name>
    <name type="synonym">Brassica pekinensis</name>
    <dbReference type="NCBI Taxonomy" id="51351"/>
    <lineage>
        <taxon>Eukaryota</taxon>
        <taxon>Viridiplantae</taxon>
        <taxon>Streptophyta</taxon>
        <taxon>Embryophyta</taxon>
        <taxon>Tracheophyta</taxon>
        <taxon>Spermatophyta</taxon>
        <taxon>Magnoliopsida</taxon>
        <taxon>eudicotyledons</taxon>
        <taxon>Gunneridae</taxon>
        <taxon>Pentapetalae</taxon>
        <taxon>rosids</taxon>
        <taxon>malvids</taxon>
        <taxon>Brassicales</taxon>
        <taxon>Brassicaceae</taxon>
        <taxon>Brassiceae</taxon>
        <taxon>Brassica</taxon>
    </lineage>
</organism>
<dbReference type="Pfam" id="PF07725">
    <property type="entry name" value="LRR_3"/>
    <property type="match status" value="1"/>
</dbReference>
<evidence type="ECO:0000259" key="9">
    <source>
        <dbReference type="PROSITE" id="PS50104"/>
    </source>
</evidence>
<keyword evidence="5" id="KW-0611">Plant defense</keyword>
<dbReference type="Pfam" id="PF20160">
    <property type="entry name" value="C-JID"/>
    <property type="match status" value="1"/>
</dbReference>
<dbReference type="EC" id="3.2.2.6" evidence="1"/>
<dbReference type="SUPFAM" id="SSF46785">
    <property type="entry name" value="Winged helix' DNA-binding domain"/>
    <property type="match status" value="1"/>
</dbReference>
<dbReference type="Gene3D" id="3.40.50.300">
    <property type="entry name" value="P-loop containing nucleotide triphosphate hydrolases"/>
    <property type="match status" value="1"/>
</dbReference>
<dbReference type="SUPFAM" id="SSF52200">
    <property type="entry name" value="Toll/Interleukin receptor TIR domain"/>
    <property type="match status" value="1"/>
</dbReference>
<sequence length="1241" mass="140132">MLTVASSSSSVQSPPQNQVFLNFRGKQLRYGFVSHLEKALRRDGINVFVDKNETKGKDLSSLFSRIEESRIALAIFSSMYTESKWCLNELEKIKECVDLGKLVVIPIFYKVDTDDVKNLNGVFGDKFWELAKTCNGEKFEKWRQALQNIPQKLGFTLGETSDEGDYINQIVGEVVKVLSSDLERQIPIDNHPCSGAEKTPEAAPDLPPPLFGIENRLTQLEMKLDFECENTITIGVVGMPGIGKTTLTKMLYEKWRGEFLRCVFLHDVRKLWKDCKMNRDIFMRELLKDDDVKQEVSDLSPESLKALLLSKKSLVVLDNVSDKSQIETLLGECDWIKRGSRIFITTSDKSVIKGVVDDTYEVLRLSGRDSFQYFSYFAFSGKLCPPEDNFLNLSRLFVDYAKGNPLALKILGVELSEKDETHWEETLRDLAQSPNKTIQSVLQISYNGLGQFHKDVFLDVACFFRSGDENYVRCLVESCDTDLVDAASEIKDLASKFLINISGGRVEMHDLLYTFGKELGSQGSRRLWNHKGVVGALKKRKGAGSVRGIFLDMSELKEKLPLDRCTFTEMRNLRYLKFYSSRCHRECEADCKLNFPEGLDFPLDEVRYLFWLKFPLKKLPKDFNPKNLTDLNMSFSEIEELWEGVKDTPKLKWVDLSHSSKLCNLTGLLNAESLQRLNLEGCTSLEELPREMERMKCLVFLNMRGCTSLRVLPHMNLISMKTLILTNCSSLQTFRVVSDNLETLHLDGSAIGQLPTNMWKLQRLIVLNLKDCKMLVELPECLGKLKALQELVLSGCSKLKTFPIRIENMKSLQLLLLDGTSITDMPKILQLNSSKVEDWPELRRGMNGISSLQRLCLSGNDIITNLRIDISLLCHLKLLDLKFCKNLTSIPLLPPNVEILDAHGCGKLKTVATPMAILKHMEKVHSKFIFTNCNSLEQAAKNSITTYAQKKSQLDALRCYKEGHASEALFITSFPGSEVPSWFDHRMIGSTLKLKFPPHWCDNRLSTIVLCAVVAFQNEINSFSIECTCEFKNELGTCTRFSSILGGGWIEPRKIDSDHVFIGYTSSSHITNHVEGSPEHQKCVPTEASIKFKVIDGAGEIVNCGLSLVYEEPNHVVIEGDCSGTSSGRGLSVVESTMSFATRFLSVILRLLRAIGLHLLGANFISWMLKRLPHQSIVRSKDREIKGGYLEGRERGGSGTEKEAPWLADEKDDDEEEKHLLMVSNIAIVFAVSYLLSQLAT</sequence>
<dbReference type="InterPro" id="IPR044974">
    <property type="entry name" value="Disease_R_plants"/>
</dbReference>
<evidence type="ECO:0000256" key="5">
    <source>
        <dbReference type="ARBA" id="ARBA00022821"/>
    </source>
</evidence>
<dbReference type="PRINTS" id="PR00364">
    <property type="entry name" value="DISEASERSIST"/>
</dbReference>
<dbReference type="FunFam" id="3.40.50.10140:FF:000007">
    <property type="entry name" value="Disease resistance protein (TIR-NBS-LRR class)"/>
    <property type="match status" value="1"/>
</dbReference>
<feature type="compositionally biased region" description="Basic and acidic residues" evidence="8">
    <location>
        <begin position="1189"/>
        <end position="1204"/>
    </location>
</feature>
<dbReference type="PANTHER" id="PTHR11017:SF589">
    <property type="entry name" value="ADP-RIBOSYL CYCLASE_CYCLIC ADP-RIBOSE HYDROLASE-RELATED"/>
    <property type="match status" value="1"/>
</dbReference>
<dbReference type="Pfam" id="PF01582">
    <property type="entry name" value="TIR"/>
    <property type="match status" value="1"/>
</dbReference>
<dbReference type="PROSITE" id="PS50104">
    <property type="entry name" value="TIR"/>
    <property type="match status" value="1"/>
</dbReference>
<protein>
    <recommendedName>
        <fullName evidence="1">ADP-ribosyl cyclase/cyclic ADP-ribose hydrolase</fullName>
        <ecNumber evidence="1">3.2.2.6</ecNumber>
    </recommendedName>
</protein>
<feature type="region of interest" description="Disordered" evidence="8">
    <location>
        <begin position="1189"/>
        <end position="1210"/>
    </location>
</feature>
<dbReference type="Pfam" id="PF00931">
    <property type="entry name" value="NB-ARC"/>
    <property type="match status" value="1"/>
</dbReference>
<evidence type="ECO:0000313" key="10">
    <source>
        <dbReference type="EMBL" id="ACP30631.1"/>
    </source>
</evidence>
<dbReference type="GO" id="GO:0007165">
    <property type="term" value="P:signal transduction"/>
    <property type="evidence" value="ECO:0007669"/>
    <property type="project" value="InterPro"/>
</dbReference>
<dbReference type="InterPro" id="IPR000157">
    <property type="entry name" value="TIR_dom"/>
</dbReference>
<reference evidence="10" key="1">
    <citation type="journal article" date="2009" name="Mol. Genet. Genomics">
        <title>Genome-wide identification of NBS-encoding resistance genes in Brassica rapa.</title>
        <authorList>
            <person name="Mun J.-H."/>
            <person name="Yu H.-J."/>
            <person name="Park S."/>
            <person name="Park B.-S."/>
        </authorList>
    </citation>
    <scope>NUCLEOTIDE SEQUENCE</scope>
    <source>
        <strain evidence="10">BrTNL21</strain>
    </source>
</reference>
<keyword evidence="4" id="KW-0378">Hydrolase</keyword>
<dbReference type="Gene3D" id="3.40.50.10140">
    <property type="entry name" value="Toll/interleukin-1 receptor homology (TIR) domain"/>
    <property type="match status" value="1"/>
</dbReference>
<keyword evidence="3" id="KW-0677">Repeat</keyword>
<evidence type="ECO:0000256" key="6">
    <source>
        <dbReference type="ARBA" id="ARBA00023027"/>
    </source>
</evidence>
<dbReference type="InterPro" id="IPR027417">
    <property type="entry name" value="P-loop_NTPase"/>
</dbReference>
<evidence type="ECO:0000256" key="1">
    <source>
        <dbReference type="ARBA" id="ARBA00011982"/>
    </source>
</evidence>
<comment type="catalytic activity">
    <reaction evidence="7">
        <text>NAD(+) + H2O = ADP-D-ribose + nicotinamide + H(+)</text>
        <dbReference type="Rhea" id="RHEA:16301"/>
        <dbReference type="ChEBI" id="CHEBI:15377"/>
        <dbReference type="ChEBI" id="CHEBI:15378"/>
        <dbReference type="ChEBI" id="CHEBI:17154"/>
        <dbReference type="ChEBI" id="CHEBI:57540"/>
        <dbReference type="ChEBI" id="CHEBI:57967"/>
        <dbReference type="EC" id="3.2.2.6"/>
    </reaction>
    <physiologicalReaction direction="left-to-right" evidence="7">
        <dbReference type="Rhea" id="RHEA:16302"/>
    </physiologicalReaction>
</comment>
<dbReference type="SUPFAM" id="SSF52540">
    <property type="entry name" value="P-loop containing nucleoside triphosphate hydrolases"/>
    <property type="match status" value="1"/>
</dbReference>